<accession>A0A0F9PVD1</accession>
<proteinExistence type="predicted"/>
<protein>
    <submittedName>
        <fullName evidence="2">Uncharacterized protein</fullName>
    </submittedName>
</protein>
<gene>
    <name evidence="2" type="ORF">LCGC14_0782260</name>
</gene>
<evidence type="ECO:0000313" key="2">
    <source>
        <dbReference type="EMBL" id="KKN35575.1"/>
    </source>
</evidence>
<sequence length="183" mass="20034">MPATTERICEGVHNQKGRVMTITSDFMTSGQLQVLSGSTVGGARSILRLMQRLVGVSLLMASSGLWLAPGANWSTEIMLMKMALSAISLLVGVWLMLSGQKPATPEIQIDTVRREVRLVRPGPLGADLLLQKCRFSDLSKVKREDRVLMFWDEKGNFIADVYIGQKNVMDALISGLLDSGQVV</sequence>
<keyword evidence="1" id="KW-1133">Transmembrane helix</keyword>
<name>A0A0F9PVD1_9ZZZZ</name>
<keyword evidence="1" id="KW-0812">Transmembrane</keyword>
<keyword evidence="1" id="KW-0472">Membrane</keyword>
<reference evidence="2" key="1">
    <citation type="journal article" date="2015" name="Nature">
        <title>Complex archaea that bridge the gap between prokaryotes and eukaryotes.</title>
        <authorList>
            <person name="Spang A."/>
            <person name="Saw J.H."/>
            <person name="Jorgensen S.L."/>
            <person name="Zaremba-Niedzwiedzka K."/>
            <person name="Martijn J."/>
            <person name="Lind A.E."/>
            <person name="van Eijk R."/>
            <person name="Schleper C."/>
            <person name="Guy L."/>
            <person name="Ettema T.J."/>
        </authorList>
    </citation>
    <scope>NUCLEOTIDE SEQUENCE</scope>
</reference>
<evidence type="ECO:0000256" key="1">
    <source>
        <dbReference type="SAM" id="Phobius"/>
    </source>
</evidence>
<dbReference type="EMBL" id="LAZR01002029">
    <property type="protein sequence ID" value="KKN35575.1"/>
    <property type="molecule type" value="Genomic_DNA"/>
</dbReference>
<comment type="caution">
    <text evidence="2">The sequence shown here is derived from an EMBL/GenBank/DDBJ whole genome shotgun (WGS) entry which is preliminary data.</text>
</comment>
<organism evidence="2">
    <name type="scientific">marine sediment metagenome</name>
    <dbReference type="NCBI Taxonomy" id="412755"/>
    <lineage>
        <taxon>unclassified sequences</taxon>
        <taxon>metagenomes</taxon>
        <taxon>ecological metagenomes</taxon>
    </lineage>
</organism>
<feature type="transmembrane region" description="Helical" evidence="1">
    <location>
        <begin position="53"/>
        <end position="71"/>
    </location>
</feature>
<dbReference type="AlphaFoldDB" id="A0A0F9PVD1"/>